<keyword evidence="1" id="KW-1133">Transmembrane helix</keyword>
<keyword evidence="3" id="KW-1185">Reference proteome</keyword>
<dbReference type="Proteomes" id="UP000241769">
    <property type="component" value="Unassembled WGS sequence"/>
</dbReference>
<comment type="caution">
    <text evidence="2">The sequence shown here is derived from an EMBL/GenBank/DDBJ whole genome shotgun (WGS) entry which is preliminary data.</text>
</comment>
<keyword evidence="1" id="KW-0812">Transmembrane</keyword>
<sequence>MSNDSHCRVSTEQANAVHISSLIVGILAVAHIGWSLSVISWEVTILASGQLHSINVCTGFILSIDFFWKASLLCSLWASFAALYSLHYAVKSLSKKDLSDANLRGAVLSRLFWITFTTTTILSLIIIVVVAARTSSVSFSNDDGLCEFSPDSAAVKLEIGIISFIFFSSVLLLIISTFYTYKLTNLMKKRHSAYHIPDVKIPHLHAFLFLISSIITRGPRFVMDIQGLTGCSDHSNVSIVVNSFSLIIGVLDCVIYCSITREVRQHYAEKWWAIVPNALLSPIMIPHAFYHWTKNLRSRHSKRLSTKSPLLVRGGKLGAGLV</sequence>
<keyword evidence="1" id="KW-0472">Membrane</keyword>
<evidence type="ECO:0000256" key="1">
    <source>
        <dbReference type="SAM" id="Phobius"/>
    </source>
</evidence>
<feature type="transmembrane region" description="Helical" evidence="1">
    <location>
        <begin position="201"/>
        <end position="219"/>
    </location>
</feature>
<protein>
    <submittedName>
        <fullName evidence="2">Uncharacterized protein</fullName>
    </submittedName>
</protein>
<proteinExistence type="predicted"/>
<gene>
    <name evidence="2" type="ORF">PROFUN_07375</name>
</gene>
<dbReference type="EMBL" id="MDYQ01000421">
    <property type="protein sequence ID" value="PRP74982.1"/>
    <property type="molecule type" value="Genomic_DNA"/>
</dbReference>
<reference evidence="2 3" key="1">
    <citation type="journal article" date="2018" name="Genome Biol. Evol.">
        <title>Multiple Roots of Fruiting Body Formation in Amoebozoa.</title>
        <authorList>
            <person name="Hillmann F."/>
            <person name="Forbes G."/>
            <person name="Novohradska S."/>
            <person name="Ferling I."/>
            <person name="Riege K."/>
            <person name="Groth M."/>
            <person name="Westermann M."/>
            <person name="Marz M."/>
            <person name="Spaller T."/>
            <person name="Winckler T."/>
            <person name="Schaap P."/>
            <person name="Glockner G."/>
        </authorList>
    </citation>
    <scope>NUCLEOTIDE SEQUENCE [LARGE SCALE GENOMIC DNA]</scope>
    <source>
        <strain evidence="2 3">Jena</strain>
    </source>
</reference>
<feature type="transmembrane region" description="Helical" evidence="1">
    <location>
        <begin position="70"/>
        <end position="90"/>
    </location>
</feature>
<dbReference type="SUPFAM" id="SSF81321">
    <property type="entry name" value="Family A G protein-coupled receptor-like"/>
    <property type="match status" value="1"/>
</dbReference>
<feature type="transmembrane region" description="Helical" evidence="1">
    <location>
        <begin position="16"/>
        <end position="36"/>
    </location>
</feature>
<feature type="transmembrane region" description="Helical" evidence="1">
    <location>
        <begin position="111"/>
        <end position="132"/>
    </location>
</feature>
<dbReference type="AlphaFoldDB" id="A0A2P6MTE6"/>
<feature type="transmembrane region" description="Helical" evidence="1">
    <location>
        <begin position="159"/>
        <end position="181"/>
    </location>
</feature>
<evidence type="ECO:0000313" key="3">
    <source>
        <dbReference type="Proteomes" id="UP000241769"/>
    </source>
</evidence>
<organism evidence="2 3">
    <name type="scientific">Planoprotostelium fungivorum</name>
    <dbReference type="NCBI Taxonomy" id="1890364"/>
    <lineage>
        <taxon>Eukaryota</taxon>
        <taxon>Amoebozoa</taxon>
        <taxon>Evosea</taxon>
        <taxon>Variosea</taxon>
        <taxon>Cavosteliida</taxon>
        <taxon>Cavosteliaceae</taxon>
        <taxon>Planoprotostelium</taxon>
    </lineage>
</organism>
<feature type="transmembrane region" description="Helical" evidence="1">
    <location>
        <begin position="239"/>
        <end position="259"/>
    </location>
</feature>
<dbReference type="InParanoid" id="A0A2P6MTE6"/>
<accession>A0A2P6MTE6</accession>
<name>A0A2P6MTE6_9EUKA</name>
<evidence type="ECO:0000313" key="2">
    <source>
        <dbReference type="EMBL" id="PRP74982.1"/>
    </source>
</evidence>